<dbReference type="EMBL" id="ADLN01000015">
    <property type="protein sequence ID" value="EHI60533.1"/>
    <property type="molecule type" value="Genomic_DNA"/>
</dbReference>
<keyword evidence="2" id="KW-1185">Reference proteome</keyword>
<reference evidence="1 2" key="1">
    <citation type="submission" date="2011-08" db="EMBL/GenBank/DDBJ databases">
        <title>The Genome Sequence of Clostridium hathewayi WAL-18680.</title>
        <authorList>
            <consortium name="The Broad Institute Genome Sequencing Platform"/>
            <person name="Earl A."/>
            <person name="Ward D."/>
            <person name="Feldgarden M."/>
            <person name="Gevers D."/>
            <person name="Finegold S.M."/>
            <person name="Summanen P.H."/>
            <person name="Molitoris D.R."/>
            <person name="Song M."/>
            <person name="Daigneault M."/>
            <person name="Allen-Vercoe E."/>
            <person name="Young S.K."/>
            <person name="Zeng Q."/>
            <person name="Gargeya S."/>
            <person name="Fitzgerald M."/>
            <person name="Haas B."/>
            <person name="Abouelleil A."/>
            <person name="Alvarado L."/>
            <person name="Arachchi H.M."/>
            <person name="Berlin A."/>
            <person name="Brown A."/>
            <person name="Chapman S.B."/>
            <person name="Chen Z."/>
            <person name="Dunbar C."/>
            <person name="Freedman E."/>
            <person name="Gearin G."/>
            <person name="Gellesch M."/>
            <person name="Goldberg J."/>
            <person name="Griggs A."/>
            <person name="Gujja S."/>
            <person name="Heiman D."/>
            <person name="Howarth C."/>
            <person name="Larson L."/>
            <person name="Lui A."/>
            <person name="MacDonald P.J.P."/>
            <person name="Montmayeur A."/>
            <person name="Murphy C."/>
            <person name="Neiman D."/>
            <person name="Pearson M."/>
            <person name="Priest M."/>
            <person name="Roberts A."/>
            <person name="Saif S."/>
            <person name="Shea T."/>
            <person name="Shenoy N."/>
            <person name="Sisk P."/>
            <person name="Stolte C."/>
            <person name="Sykes S."/>
            <person name="Wortman J."/>
            <person name="Nusbaum C."/>
            <person name="Birren B."/>
        </authorList>
    </citation>
    <scope>NUCLEOTIDE SEQUENCE [LARGE SCALE GENOMIC DNA]</scope>
    <source>
        <strain evidence="1 2">WAL-18680</strain>
    </source>
</reference>
<evidence type="ECO:0000313" key="2">
    <source>
        <dbReference type="Proteomes" id="UP000005384"/>
    </source>
</evidence>
<protein>
    <submittedName>
        <fullName evidence="1">Uncharacterized protein</fullName>
    </submittedName>
</protein>
<dbReference type="HOGENOM" id="CLU_176186_1_0_9"/>
<dbReference type="OrthoDB" id="1957105at2"/>
<proteinExistence type="predicted"/>
<sequence>MKKYLLQQLTNLAGAAYISDLHSNLYRANICAALDNLNPEDYSLKEWSDAVSYILKSKEQAFETPASAYQYLRRELHTHQG</sequence>
<dbReference type="AlphaFoldDB" id="G5ID86"/>
<accession>G5ID86</accession>
<comment type="caution">
    <text evidence="1">The sequence shown here is derived from an EMBL/GenBank/DDBJ whole genome shotgun (WGS) entry which is preliminary data.</text>
</comment>
<organism evidence="1 2">
    <name type="scientific">Hungatella hathewayi WAL-18680</name>
    <dbReference type="NCBI Taxonomy" id="742737"/>
    <lineage>
        <taxon>Bacteria</taxon>
        <taxon>Bacillati</taxon>
        <taxon>Bacillota</taxon>
        <taxon>Clostridia</taxon>
        <taxon>Lachnospirales</taxon>
        <taxon>Lachnospiraceae</taxon>
        <taxon>Hungatella</taxon>
    </lineage>
</organism>
<evidence type="ECO:0000313" key="1">
    <source>
        <dbReference type="EMBL" id="EHI60533.1"/>
    </source>
</evidence>
<gene>
    <name evidence="1" type="ORF">HMPREF9473_01463</name>
</gene>
<name>G5ID86_9FIRM</name>
<dbReference type="Proteomes" id="UP000005384">
    <property type="component" value="Unassembled WGS sequence"/>
</dbReference>
<dbReference type="RefSeq" id="WP_006779449.1">
    <property type="nucleotide sequence ID" value="NZ_CP040506.1"/>
</dbReference>